<dbReference type="EMBL" id="JBHUIO010000005">
    <property type="protein sequence ID" value="MFD2169729.1"/>
    <property type="molecule type" value="Genomic_DNA"/>
</dbReference>
<accession>A0ABW4ZVP9</accession>
<dbReference type="RefSeq" id="WP_386045103.1">
    <property type="nucleotide sequence ID" value="NZ_JBHUIO010000005.1"/>
</dbReference>
<organism evidence="2 3">
    <name type="scientific">Tumebacillus lipolyticus</name>
    <dbReference type="NCBI Taxonomy" id="1280370"/>
    <lineage>
        <taxon>Bacteria</taxon>
        <taxon>Bacillati</taxon>
        <taxon>Bacillota</taxon>
        <taxon>Bacilli</taxon>
        <taxon>Bacillales</taxon>
        <taxon>Alicyclobacillaceae</taxon>
        <taxon>Tumebacillus</taxon>
    </lineage>
</organism>
<proteinExistence type="predicted"/>
<protein>
    <recommendedName>
        <fullName evidence="4">Spore coat protein</fullName>
    </recommendedName>
</protein>
<feature type="compositionally biased region" description="Basic and acidic residues" evidence="1">
    <location>
        <begin position="1"/>
        <end position="16"/>
    </location>
</feature>
<name>A0ABW4ZVP9_9BACL</name>
<feature type="region of interest" description="Disordered" evidence="1">
    <location>
        <begin position="1"/>
        <end position="20"/>
    </location>
</feature>
<comment type="caution">
    <text evidence="2">The sequence shown here is derived from an EMBL/GenBank/DDBJ whole genome shotgun (WGS) entry which is preliminary data.</text>
</comment>
<gene>
    <name evidence="2" type="ORF">ACFSOY_06940</name>
</gene>
<feature type="compositionally biased region" description="Basic residues" evidence="1">
    <location>
        <begin position="118"/>
        <end position="133"/>
    </location>
</feature>
<evidence type="ECO:0008006" key="4">
    <source>
        <dbReference type="Google" id="ProtNLM"/>
    </source>
</evidence>
<evidence type="ECO:0000313" key="2">
    <source>
        <dbReference type="EMBL" id="MFD2169729.1"/>
    </source>
</evidence>
<feature type="region of interest" description="Disordered" evidence="1">
    <location>
        <begin position="80"/>
        <end position="133"/>
    </location>
</feature>
<evidence type="ECO:0000313" key="3">
    <source>
        <dbReference type="Proteomes" id="UP001597343"/>
    </source>
</evidence>
<dbReference type="Proteomes" id="UP001597343">
    <property type="component" value="Unassembled WGS sequence"/>
</dbReference>
<evidence type="ECO:0000256" key="1">
    <source>
        <dbReference type="SAM" id="MobiDB-lite"/>
    </source>
</evidence>
<reference evidence="3" key="1">
    <citation type="journal article" date="2019" name="Int. J. Syst. Evol. Microbiol.">
        <title>The Global Catalogue of Microorganisms (GCM) 10K type strain sequencing project: providing services to taxonomists for standard genome sequencing and annotation.</title>
        <authorList>
            <consortium name="The Broad Institute Genomics Platform"/>
            <consortium name="The Broad Institute Genome Sequencing Center for Infectious Disease"/>
            <person name="Wu L."/>
            <person name="Ma J."/>
        </authorList>
    </citation>
    <scope>NUCLEOTIDE SEQUENCE [LARGE SCALE GENOMIC DNA]</scope>
    <source>
        <strain evidence="3">CGMCC 1.13574</strain>
    </source>
</reference>
<keyword evidence="3" id="KW-1185">Reference proteome</keyword>
<sequence>MSDSDQKKLQPAEAPKEMGILSKGMSELLVSDVLLKHGITQDQRRKLTAEQKQEIMDLVKDLQRQVDQFVNKGNVEHSVPSQAELAPHQQEVQQSNRIAAPNAKSAPAPTLQNEKSIAPKRKRRMVLRKKSDL</sequence>